<evidence type="ECO:0000313" key="4">
    <source>
        <dbReference type="RefSeq" id="XP_013178324.1"/>
    </source>
</evidence>
<sequence>MADIEWTNDLIIRLITEYKKKPELWDSHHELHRVNTAKYEAWSDLANIFECDIADLRKKMNSIFASHRREKAKVRCGGRSTWFLYSHMNFLPTHIENVERSPASERERRILKIPVEEIGEYSNNDNTDIEDNYEPETQDDIVIKSEPMVGYAKVKARQEIKNAASRRPRLKKVIKRRIVKDHNEEERNSLIEAIRLLKRSDLLKKKDECDSFGEYIADSLRKHDERTQSMIKQAINNILFEQEMKKYSTNYTVVIPGIDENPLILTEENGVK</sequence>
<keyword evidence="3" id="KW-1185">Reference proteome</keyword>
<dbReference type="GO" id="GO:0006357">
    <property type="term" value="P:regulation of transcription by RNA polymerase II"/>
    <property type="evidence" value="ECO:0007669"/>
    <property type="project" value="TreeGrafter"/>
</dbReference>
<dbReference type="InterPro" id="IPR006578">
    <property type="entry name" value="MADF-dom"/>
</dbReference>
<dbReference type="GO" id="GO:0005634">
    <property type="term" value="C:nucleus"/>
    <property type="evidence" value="ECO:0007669"/>
    <property type="project" value="TreeGrafter"/>
</dbReference>
<evidence type="ECO:0000313" key="2">
    <source>
        <dbReference type="EMBL" id="KPJ02471.1"/>
    </source>
</evidence>
<dbReference type="AlphaFoldDB" id="A0A194QG94"/>
<organism evidence="2 3">
    <name type="scientific">Papilio xuthus</name>
    <name type="common">Asian swallowtail butterfly</name>
    <dbReference type="NCBI Taxonomy" id="66420"/>
    <lineage>
        <taxon>Eukaryota</taxon>
        <taxon>Metazoa</taxon>
        <taxon>Ecdysozoa</taxon>
        <taxon>Arthropoda</taxon>
        <taxon>Hexapoda</taxon>
        <taxon>Insecta</taxon>
        <taxon>Pterygota</taxon>
        <taxon>Neoptera</taxon>
        <taxon>Endopterygota</taxon>
        <taxon>Lepidoptera</taxon>
        <taxon>Glossata</taxon>
        <taxon>Ditrysia</taxon>
        <taxon>Papilionoidea</taxon>
        <taxon>Papilionidae</taxon>
        <taxon>Papilioninae</taxon>
        <taxon>Papilio</taxon>
    </lineage>
</organism>
<protein>
    <submittedName>
        <fullName evidence="4">Uncharacterized protein LOC106125599</fullName>
    </submittedName>
</protein>
<dbReference type="InterPro" id="IPR039353">
    <property type="entry name" value="TF_Adf1"/>
</dbReference>
<dbReference type="Proteomes" id="UP000694872">
    <property type="component" value="Unplaced"/>
</dbReference>
<dbReference type="Pfam" id="PF10545">
    <property type="entry name" value="MADF_DNA_bdg"/>
    <property type="match status" value="1"/>
</dbReference>
<dbReference type="KEGG" id="pxu:106125599"/>
<feature type="domain" description="MADF" evidence="1">
    <location>
        <begin position="13"/>
        <end position="96"/>
    </location>
</feature>
<dbReference type="RefSeq" id="XP_013178324.1">
    <property type="nucleotide sequence ID" value="XM_013322870.1"/>
</dbReference>
<dbReference type="GeneID" id="106125599"/>
<evidence type="ECO:0000313" key="3">
    <source>
        <dbReference type="Proteomes" id="UP000053268"/>
    </source>
</evidence>
<reference evidence="2 3" key="1">
    <citation type="journal article" date="2015" name="Nat. Commun.">
        <title>Outbred genome sequencing and CRISPR/Cas9 gene editing in butterflies.</title>
        <authorList>
            <person name="Li X."/>
            <person name="Fan D."/>
            <person name="Zhang W."/>
            <person name="Liu G."/>
            <person name="Zhang L."/>
            <person name="Zhao L."/>
            <person name="Fang X."/>
            <person name="Chen L."/>
            <person name="Dong Y."/>
            <person name="Chen Y."/>
            <person name="Ding Y."/>
            <person name="Zhao R."/>
            <person name="Feng M."/>
            <person name="Zhu Y."/>
            <person name="Feng Y."/>
            <person name="Jiang X."/>
            <person name="Zhu D."/>
            <person name="Xiang H."/>
            <person name="Feng X."/>
            <person name="Li S."/>
            <person name="Wang J."/>
            <person name="Zhang G."/>
            <person name="Kronforst M.R."/>
            <person name="Wang W."/>
        </authorList>
    </citation>
    <scope>NUCLEOTIDE SEQUENCE [LARGE SCALE GENOMIC DNA]</scope>
    <source>
        <strain evidence="2">Ya'a_city_454_Px</strain>
        <tissue evidence="2">Whole body</tissue>
    </source>
</reference>
<reference evidence="4" key="2">
    <citation type="submission" date="2025-04" db="UniProtKB">
        <authorList>
            <consortium name="RefSeq"/>
        </authorList>
    </citation>
    <scope>IDENTIFICATION</scope>
</reference>
<name>A0A194QG94_PAPXU</name>
<accession>A0A194QG94</accession>
<dbReference type="SMART" id="SM00595">
    <property type="entry name" value="MADF"/>
    <property type="match status" value="1"/>
</dbReference>
<dbReference type="OrthoDB" id="7408914at2759"/>
<evidence type="ECO:0000259" key="1">
    <source>
        <dbReference type="PROSITE" id="PS51029"/>
    </source>
</evidence>
<dbReference type="PANTHER" id="PTHR12243:SF67">
    <property type="entry name" value="COREPRESSOR OF PANGOLIN, ISOFORM A-RELATED"/>
    <property type="match status" value="1"/>
</dbReference>
<dbReference type="STRING" id="66420.A0A194QG94"/>
<dbReference type="Proteomes" id="UP000053268">
    <property type="component" value="Unassembled WGS sequence"/>
</dbReference>
<dbReference type="GO" id="GO:0005667">
    <property type="term" value="C:transcription regulator complex"/>
    <property type="evidence" value="ECO:0007669"/>
    <property type="project" value="TreeGrafter"/>
</dbReference>
<proteinExistence type="predicted"/>
<gene>
    <name evidence="4" type="primary">LOC106125599</name>
    <name evidence="2" type="ORF">RR46_09674</name>
</gene>
<dbReference type="EMBL" id="KQ459232">
    <property type="protein sequence ID" value="KPJ02471.1"/>
    <property type="molecule type" value="Genomic_DNA"/>
</dbReference>
<dbReference type="PROSITE" id="PS51029">
    <property type="entry name" value="MADF"/>
    <property type="match status" value="1"/>
</dbReference>
<dbReference type="PANTHER" id="PTHR12243">
    <property type="entry name" value="MADF DOMAIN TRANSCRIPTION FACTOR"/>
    <property type="match status" value="1"/>
</dbReference>